<gene>
    <name evidence="4" type="primary">HrPet-1</name>
</gene>
<evidence type="ECO:0000259" key="3">
    <source>
        <dbReference type="PROSITE" id="PS50086"/>
    </source>
</evidence>
<feature type="compositionally biased region" description="Basic and acidic residues" evidence="2">
    <location>
        <begin position="516"/>
        <end position="532"/>
    </location>
</feature>
<dbReference type="InterPro" id="IPR035969">
    <property type="entry name" value="Rab-GAP_TBC_sf"/>
</dbReference>
<dbReference type="EMBL" id="AB029333">
    <property type="protein sequence ID" value="BAA81906.1"/>
    <property type="molecule type" value="mRNA"/>
</dbReference>
<sequence length="532" mass="60854">MSSLASSSYAATSIMGDLSDSQSLNSSDGEENVDSSKIVTDRFGFTGGNQYTDPKLNQMSVEKIRFREQKWLSMLNSWDKWMAKRFPQVKNRCRKGIPSSLRGRAWQLLSGSKALYEQNPGKYEEYLKMQPDQNCVEDIEKDLHRQFPFHEMFVQKGGTGQQDLRDVLLAYSVYNREDGYCQAQAPIAAVLLMHMPAEQAFWCIVAMCEHYLQGYFSPGLEAIQVDGLVMQGLLRKVSGVAYKHLEKHQVSPVLYMTEWFMCVFSRTLSWPAVLRLWDMFFCEGIKVIFRCALVILRNTLGSSDKLKKMTGLYETMEALRKIDKDYIREDRLMFEIVNLKINERDLEHENKLQKIKWKKENKGQHPSTGVPRDGKRVYRYTPTYRKSEIGSRHNGKSKSQNISTISANSSFIMQQTLKAEKVSSRKASKLKTGKTGEHQAKSEEVVKESKVAEQVEQEAQSELSQDETKKQESDQKQFLTSEPVITSFSATSVNKNGNLKLASDSEVPVVPVSEEEPTKRSHENLKEEITVF</sequence>
<dbReference type="SUPFAM" id="SSF47923">
    <property type="entry name" value="Ypt/Rab-GAP domain of gyp1p"/>
    <property type="match status" value="2"/>
</dbReference>
<dbReference type="AlphaFoldDB" id="Q9Y1V8"/>
<evidence type="ECO:0000256" key="2">
    <source>
        <dbReference type="SAM" id="MobiDB-lite"/>
    </source>
</evidence>
<dbReference type="GO" id="GO:0005096">
    <property type="term" value="F:GTPase activator activity"/>
    <property type="evidence" value="ECO:0007669"/>
    <property type="project" value="UniProtKB-KW"/>
</dbReference>
<dbReference type="PANTHER" id="PTHR47219">
    <property type="entry name" value="RAB GTPASE-ACTIVATING PROTEIN 1-LIKE"/>
    <property type="match status" value="1"/>
</dbReference>
<evidence type="ECO:0000313" key="4">
    <source>
        <dbReference type="EMBL" id="BAA81906.1"/>
    </source>
</evidence>
<dbReference type="PANTHER" id="PTHR47219:SF4">
    <property type="entry name" value="TBC1 DOMAIN FAMILY MEMBER 10A"/>
    <property type="match status" value="1"/>
</dbReference>
<name>Q9Y1V8_HALRO</name>
<organism evidence="4">
    <name type="scientific">Halocynthia roretzi</name>
    <name type="common">Sea squirt</name>
    <name type="synonym">Cynthia roretzi</name>
    <dbReference type="NCBI Taxonomy" id="7729"/>
    <lineage>
        <taxon>Eukaryota</taxon>
        <taxon>Metazoa</taxon>
        <taxon>Chordata</taxon>
        <taxon>Tunicata</taxon>
        <taxon>Ascidiacea</taxon>
        <taxon>Stolidobranchia</taxon>
        <taxon>Pyuridae</taxon>
        <taxon>Halocynthia</taxon>
    </lineage>
</organism>
<evidence type="ECO:0000256" key="1">
    <source>
        <dbReference type="ARBA" id="ARBA00022468"/>
    </source>
</evidence>
<dbReference type="GO" id="GO:0005886">
    <property type="term" value="C:plasma membrane"/>
    <property type="evidence" value="ECO:0007669"/>
    <property type="project" value="UniProtKB-ARBA"/>
</dbReference>
<dbReference type="GO" id="GO:0031267">
    <property type="term" value="F:small GTPase binding"/>
    <property type="evidence" value="ECO:0007669"/>
    <property type="project" value="TreeGrafter"/>
</dbReference>
<dbReference type="FunFam" id="1.10.472.80:FF:000008">
    <property type="entry name" value="TBC1 domain family member 10A"/>
    <property type="match status" value="1"/>
</dbReference>
<feature type="region of interest" description="Disordered" evidence="2">
    <location>
        <begin position="357"/>
        <end position="377"/>
    </location>
</feature>
<dbReference type="Gene3D" id="1.10.472.80">
    <property type="entry name" value="Ypt/Rab-GAP domain of gyp1p, domain 3"/>
    <property type="match status" value="1"/>
</dbReference>
<dbReference type="SMART" id="SM00164">
    <property type="entry name" value="TBC"/>
    <property type="match status" value="1"/>
</dbReference>
<dbReference type="InterPro" id="IPR050302">
    <property type="entry name" value="Rab_GAP_TBC_domain"/>
</dbReference>
<feature type="compositionally biased region" description="Basic and acidic residues" evidence="2">
    <location>
        <begin position="434"/>
        <end position="453"/>
    </location>
</feature>
<accession>Q9Y1V8</accession>
<feature type="domain" description="Rab-GAP TBC" evidence="3">
    <location>
        <begin position="96"/>
        <end position="284"/>
    </location>
</feature>
<dbReference type="InterPro" id="IPR000195">
    <property type="entry name" value="Rab-GAP-TBC_dom"/>
</dbReference>
<feature type="region of interest" description="Disordered" evidence="2">
    <location>
        <begin position="422"/>
        <end position="532"/>
    </location>
</feature>
<dbReference type="FunFam" id="1.10.10.750:FF:000001">
    <property type="entry name" value="TBC1 domain family member 10A"/>
    <property type="match status" value="1"/>
</dbReference>
<dbReference type="Pfam" id="PF00566">
    <property type="entry name" value="RabGAP-TBC"/>
    <property type="match status" value="1"/>
</dbReference>
<keyword evidence="1" id="KW-0343">GTPase activation</keyword>
<reference evidence="4" key="1">
    <citation type="submission" date="1999-06" db="EMBL/GenBank/DDBJ databases">
        <title>Two localization pathways of maternal RNAs at the posterior-vegetal cytoplasm in early ascidian embryos.</title>
        <authorList>
            <person name="Sasakura Y."/>
            <person name="Ogasawara M."/>
            <person name="Makabe K.W."/>
        </authorList>
    </citation>
    <scope>NUCLEOTIDE SEQUENCE</scope>
</reference>
<feature type="compositionally biased region" description="Polar residues" evidence="2">
    <location>
        <begin position="476"/>
        <end position="497"/>
    </location>
</feature>
<feature type="compositionally biased region" description="Basic and acidic residues" evidence="2">
    <location>
        <begin position="466"/>
        <end position="475"/>
    </location>
</feature>
<proteinExistence type="evidence at transcript level"/>
<dbReference type="Gene3D" id="1.10.8.270">
    <property type="entry name" value="putative rabgap domain of human tbc1 domain family member 14 like domains"/>
    <property type="match status" value="1"/>
</dbReference>
<dbReference type="FunFam" id="1.10.8.270:FF:000007">
    <property type="entry name" value="TBC1 domain family member 10A"/>
    <property type="match status" value="1"/>
</dbReference>
<dbReference type="Gene3D" id="1.10.10.750">
    <property type="entry name" value="Ypt/Rab-GAP domain of gyp1p, domain 1"/>
    <property type="match status" value="1"/>
</dbReference>
<dbReference type="PROSITE" id="PS50086">
    <property type="entry name" value="TBC_RABGAP"/>
    <property type="match status" value="1"/>
</dbReference>
<protein>
    <submittedName>
        <fullName evidence="4">HrPET-1</fullName>
    </submittedName>
</protein>